<evidence type="ECO:0000256" key="7">
    <source>
        <dbReference type="SAM" id="Phobius"/>
    </source>
</evidence>
<dbReference type="InterPro" id="IPR031657">
    <property type="entry name" value="REPA_OB_2"/>
</dbReference>
<reference evidence="10" key="1">
    <citation type="submission" date="2021-02" db="EMBL/GenBank/DDBJ databases">
        <authorList>
            <person name="Nowell W R."/>
        </authorList>
    </citation>
    <scope>NUCLEOTIDE SEQUENCE</scope>
</reference>
<evidence type="ECO:0000256" key="2">
    <source>
        <dbReference type="ARBA" id="ARBA00022692"/>
    </source>
</evidence>
<organism evidence="10 11">
    <name type="scientific">Rotaria sordida</name>
    <dbReference type="NCBI Taxonomy" id="392033"/>
    <lineage>
        <taxon>Eukaryota</taxon>
        <taxon>Metazoa</taxon>
        <taxon>Spiralia</taxon>
        <taxon>Gnathifera</taxon>
        <taxon>Rotifera</taxon>
        <taxon>Eurotatoria</taxon>
        <taxon>Bdelloidea</taxon>
        <taxon>Philodinida</taxon>
        <taxon>Philodinidae</taxon>
        <taxon>Rotaria</taxon>
    </lineage>
</organism>
<dbReference type="Gene3D" id="2.40.50.140">
    <property type="entry name" value="Nucleic acid-binding proteins"/>
    <property type="match status" value="1"/>
</dbReference>
<sequence length="711" mass="82663">MEERDDHLASRFDKSVDAVHRLAGLCQIIEFASDMVKAFVQKHGGFEDESISNEFLTKCELLFFELYGSSIENNRSFYITIDVVERAIDVISGNLEQYNLLMFIPEHEGVGERNTAPIILNTNANDTNTNDTNTNDTSVNDTSSNGTSRNNTSSNNTSSNDTSRNDTSSNDTSANENFSCNRDHDMPLNNYTLNNDVNENFLQNEDSTVSAVENNDNHVEVDEQMFITSELMTVDEFISITNRSYISMMGEYFPRLTLGGLNEYIKGKKGYCAILQVLGKYCVKRDIMISDEDASIMLTLWEKQAEAFGNAIRSIIGIKGAKICDFYASSARNVIKIYFKSYWNKLDVVAIILFFVGIVLRYIPISECFCAARIILSFDLSIWFIRLLDMFTAVKLLGFKLVMIGEMVHDLNFFMLMFFVFILAFGVSFYSLVFGVQEFTWHLPRKIINLAYWHIFGEIERLEIFEENFKANGYAAFILLLGYMTIVSILLVNLLIAMFSNTFDRLRSNADRIWKFQRYSLVSEYLSRPSFPSPFIFLSHCVRLTLYTLAKCCKSEFIQNKYRQHVNRTKYSKTYFFFLELSFDDKSITKIETIEDAYCDEIYYNYLKQERKLLDEPDLDEERVQPLQENILNRIQRLENYMRLISNQQAIMCDYLEHLMDVSKTKNDKHIKLPERHLLDPELSFEKMNQNIKKAQQRYRKESLSDDDRIH</sequence>
<evidence type="ECO:0000313" key="10">
    <source>
        <dbReference type="EMBL" id="CAF4017041.1"/>
    </source>
</evidence>
<dbReference type="GO" id="GO:0030001">
    <property type="term" value="P:metal ion transport"/>
    <property type="evidence" value="ECO:0007669"/>
    <property type="project" value="TreeGrafter"/>
</dbReference>
<dbReference type="Pfam" id="PF16900">
    <property type="entry name" value="REPA_OB_2"/>
    <property type="match status" value="1"/>
</dbReference>
<evidence type="ECO:0000259" key="9">
    <source>
        <dbReference type="Pfam" id="PF16900"/>
    </source>
</evidence>
<feature type="transmembrane region" description="Helical" evidence="7">
    <location>
        <begin position="474"/>
        <end position="499"/>
    </location>
</feature>
<comment type="subcellular location">
    <subcellularLocation>
        <location evidence="1">Membrane</location>
        <topology evidence="1">Multi-pass membrane protein</topology>
    </subcellularLocation>
</comment>
<keyword evidence="5 7" id="KW-0472">Membrane</keyword>
<feature type="domain" description="Replication protein A OB" evidence="9">
    <location>
        <begin position="280"/>
        <end position="330"/>
    </location>
</feature>
<evidence type="ECO:0000256" key="6">
    <source>
        <dbReference type="SAM" id="MobiDB-lite"/>
    </source>
</evidence>
<feature type="domain" description="Ion transport" evidence="8">
    <location>
        <begin position="335"/>
        <end position="510"/>
    </location>
</feature>
<accession>A0A819PQL4</accession>
<evidence type="ECO:0000256" key="1">
    <source>
        <dbReference type="ARBA" id="ARBA00004141"/>
    </source>
</evidence>
<keyword evidence="4" id="KW-0238">DNA-binding</keyword>
<feature type="compositionally biased region" description="Low complexity" evidence="6">
    <location>
        <begin position="121"/>
        <end position="173"/>
    </location>
</feature>
<feature type="transmembrane region" description="Helical" evidence="7">
    <location>
        <begin position="383"/>
        <end position="402"/>
    </location>
</feature>
<name>A0A819PQL4_9BILA</name>
<comment type="caution">
    <text evidence="10">The sequence shown here is derived from an EMBL/GenBank/DDBJ whole genome shotgun (WGS) entry which is preliminary data.</text>
</comment>
<proteinExistence type="predicted"/>
<evidence type="ECO:0000256" key="5">
    <source>
        <dbReference type="ARBA" id="ARBA00023136"/>
    </source>
</evidence>
<evidence type="ECO:0000256" key="4">
    <source>
        <dbReference type="ARBA" id="ARBA00023125"/>
    </source>
</evidence>
<feature type="transmembrane region" description="Helical" evidence="7">
    <location>
        <begin position="414"/>
        <end position="436"/>
    </location>
</feature>
<feature type="region of interest" description="Disordered" evidence="6">
    <location>
        <begin position="121"/>
        <end position="184"/>
    </location>
</feature>
<dbReference type="EMBL" id="CAJOBD010005024">
    <property type="protein sequence ID" value="CAF4017041.1"/>
    <property type="molecule type" value="Genomic_DNA"/>
</dbReference>
<dbReference type="Proteomes" id="UP000663836">
    <property type="component" value="Unassembled WGS sequence"/>
</dbReference>
<dbReference type="GO" id="GO:0005886">
    <property type="term" value="C:plasma membrane"/>
    <property type="evidence" value="ECO:0007669"/>
    <property type="project" value="TreeGrafter"/>
</dbReference>
<protein>
    <submittedName>
        <fullName evidence="10">Uncharacterized protein</fullName>
    </submittedName>
</protein>
<dbReference type="PANTHER" id="PTHR13800">
    <property type="entry name" value="TRANSIENT RECEPTOR POTENTIAL CATION CHANNEL, SUBFAMILY M, MEMBER 6"/>
    <property type="match status" value="1"/>
</dbReference>
<evidence type="ECO:0000256" key="3">
    <source>
        <dbReference type="ARBA" id="ARBA00022989"/>
    </source>
</evidence>
<gene>
    <name evidence="10" type="ORF">JBS370_LOCUS27178</name>
</gene>
<dbReference type="AlphaFoldDB" id="A0A819PQL4"/>
<dbReference type="GO" id="GO:0003677">
    <property type="term" value="F:DNA binding"/>
    <property type="evidence" value="ECO:0007669"/>
    <property type="project" value="UniProtKB-KW"/>
</dbReference>
<feature type="transmembrane region" description="Helical" evidence="7">
    <location>
        <begin position="342"/>
        <end position="363"/>
    </location>
</feature>
<dbReference type="GO" id="GO:0005261">
    <property type="term" value="F:monoatomic cation channel activity"/>
    <property type="evidence" value="ECO:0007669"/>
    <property type="project" value="TreeGrafter"/>
</dbReference>
<keyword evidence="3 7" id="KW-1133">Transmembrane helix</keyword>
<dbReference type="Pfam" id="PF00520">
    <property type="entry name" value="Ion_trans"/>
    <property type="match status" value="1"/>
</dbReference>
<evidence type="ECO:0000259" key="8">
    <source>
        <dbReference type="Pfam" id="PF00520"/>
    </source>
</evidence>
<dbReference type="InterPro" id="IPR012340">
    <property type="entry name" value="NA-bd_OB-fold"/>
</dbReference>
<evidence type="ECO:0000313" key="11">
    <source>
        <dbReference type="Proteomes" id="UP000663836"/>
    </source>
</evidence>
<keyword evidence="2 7" id="KW-0812">Transmembrane</keyword>
<dbReference type="InterPro" id="IPR005821">
    <property type="entry name" value="Ion_trans_dom"/>
</dbReference>
<dbReference type="PANTHER" id="PTHR13800:SF1">
    <property type="entry name" value="TRANSIENT RECEPTOR POTENTIAL CATION CHANNEL TRPM"/>
    <property type="match status" value="1"/>
</dbReference>
<dbReference type="InterPro" id="IPR050927">
    <property type="entry name" value="TRPM"/>
</dbReference>